<keyword evidence="2" id="KW-0813">Transport</keyword>
<name>A0A292YM12_9BACL</name>
<dbReference type="Gene3D" id="3.40.190.10">
    <property type="entry name" value="Periplasmic binding protein-like II"/>
    <property type="match status" value="1"/>
</dbReference>
<keyword evidence="3 4" id="KW-0732">Signal</keyword>
<evidence type="ECO:0000256" key="2">
    <source>
        <dbReference type="ARBA" id="ARBA00022448"/>
    </source>
</evidence>
<dbReference type="GO" id="GO:1901982">
    <property type="term" value="F:maltose binding"/>
    <property type="evidence" value="ECO:0007669"/>
    <property type="project" value="TreeGrafter"/>
</dbReference>
<dbReference type="OrthoDB" id="9798191at2"/>
<evidence type="ECO:0000313" key="6">
    <source>
        <dbReference type="Proteomes" id="UP000217785"/>
    </source>
</evidence>
<protein>
    <submittedName>
        <fullName evidence="5">Sugar ABC transporter substrate-binding protein</fullName>
    </submittedName>
</protein>
<dbReference type="AlphaFoldDB" id="A0A292YM12"/>
<dbReference type="GO" id="GO:0042956">
    <property type="term" value="P:maltodextrin transmembrane transport"/>
    <property type="evidence" value="ECO:0007669"/>
    <property type="project" value="TreeGrafter"/>
</dbReference>
<evidence type="ECO:0000256" key="4">
    <source>
        <dbReference type="SAM" id="SignalP"/>
    </source>
</evidence>
<dbReference type="RefSeq" id="WP_096181195.1">
    <property type="nucleotide sequence ID" value="NZ_BDUF01000022.1"/>
</dbReference>
<comment type="caution">
    <text evidence="5">The sequence shown here is derived from an EMBL/GenBank/DDBJ whole genome shotgun (WGS) entry which is preliminary data.</text>
</comment>
<dbReference type="GO" id="GO:0055052">
    <property type="term" value="C:ATP-binding cassette (ABC) transporter complex, substrate-binding subunit-containing"/>
    <property type="evidence" value="ECO:0007669"/>
    <property type="project" value="TreeGrafter"/>
</dbReference>
<feature type="chain" id="PRO_5038478515" evidence="4">
    <location>
        <begin position="24"/>
        <end position="417"/>
    </location>
</feature>
<dbReference type="EMBL" id="BDUF01000022">
    <property type="protein sequence ID" value="GAX89510.1"/>
    <property type="molecule type" value="Genomic_DNA"/>
</dbReference>
<comment type="similarity">
    <text evidence="1">Belongs to the bacterial solute-binding protein 1 family.</text>
</comment>
<dbReference type="Pfam" id="PF13416">
    <property type="entry name" value="SBP_bac_8"/>
    <property type="match status" value="1"/>
</dbReference>
<proteinExistence type="inferred from homology"/>
<feature type="signal peptide" evidence="4">
    <location>
        <begin position="1"/>
        <end position="23"/>
    </location>
</feature>
<evidence type="ECO:0000256" key="1">
    <source>
        <dbReference type="ARBA" id="ARBA00008520"/>
    </source>
</evidence>
<dbReference type="PROSITE" id="PS51257">
    <property type="entry name" value="PROKAR_LIPOPROTEIN"/>
    <property type="match status" value="1"/>
</dbReference>
<dbReference type="InterPro" id="IPR006059">
    <property type="entry name" value="SBP"/>
</dbReference>
<sequence>MDKKWKRALSVTMGAALTLSLVAGCAGGKKEEGQPQQGGQGGQKVLRVAMGLGEDEWKVMRSDVIPKFEQANNVKVEAVQVEAKDVVEKLAAQQKANKVEIDLITQDVNELYALVDRGIVEDLSANKNIIPDTAIKGMIEAGTFENKLMFLPYRPNVEIAFYNEKKFQDAGLTPPKTWDDLLNVARTFKDKEKVGRVAIKANLEIDNTLHIFDFVRAAGGDPYVLNDEGSVKAFTFMQQLYPHLSPDSKRANWNFMNQFLATESVYLGQNWPFGVNKIVKEGGKKEIKAYSGWRGPVKESHTLGGEVIGIPKGSPNKDLALKFAEYLMSKDVQETLVSKLGWPSVRTDAYGKVEDWQKPYFEAVNSALQYASPRGNVPYWPTVNQAILDAFKDIVVGGKPVKETLDIYAKKIADVKK</sequence>
<accession>A0A292YM12</accession>
<reference evidence="6" key="1">
    <citation type="submission" date="2017-07" db="EMBL/GenBank/DDBJ databases">
        <title>Draft genome sequence of Effusibacillus lacus strain skLN1.</title>
        <authorList>
            <person name="Watanabe M."/>
            <person name="Kojima H."/>
            <person name="Fukui M."/>
        </authorList>
    </citation>
    <scope>NUCLEOTIDE SEQUENCE [LARGE SCALE GENOMIC DNA]</scope>
    <source>
        <strain evidence="6">skLN1</strain>
    </source>
</reference>
<evidence type="ECO:0000313" key="5">
    <source>
        <dbReference type="EMBL" id="GAX89510.1"/>
    </source>
</evidence>
<dbReference type="Proteomes" id="UP000217785">
    <property type="component" value="Unassembled WGS sequence"/>
</dbReference>
<dbReference type="GO" id="GO:0015768">
    <property type="term" value="P:maltose transport"/>
    <property type="evidence" value="ECO:0007669"/>
    <property type="project" value="TreeGrafter"/>
</dbReference>
<keyword evidence="6" id="KW-1185">Reference proteome</keyword>
<dbReference type="SUPFAM" id="SSF53850">
    <property type="entry name" value="Periplasmic binding protein-like II"/>
    <property type="match status" value="1"/>
</dbReference>
<evidence type="ECO:0000256" key="3">
    <source>
        <dbReference type="ARBA" id="ARBA00022729"/>
    </source>
</evidence>
<organism evidence="5 6">
    <name type="scientific">Effusibacillus lacus</name>
    <dbReference type="NCBI Taxonomy" id="1348429"/>
    <lineage>
        <taxon>Bacteria</taxon>
        <taxon>Bacillati</taxon>
        <taxon>Bacillota</taxon>
        <taxon>Bacilli</taxon>
        <taxon>Bacillales</taxon>
        <taxon>Alicyclobacillaceae</taxon>
        <taxon>Effusibacillus</taxon>
    </lineage>
</organism>
<dbReference type="PANTHER" id="PTHR30061">
    <property type="entry name" value="MALTOSE-BINDING PERIPLASMIC PROTEIN"/>
    <property type="match status" value="1"/>
</dbReference>
<dbReference type="PANTHER" id="PTHR30061:SF50">
    <property type="entry name" value="MALTOSE_MALTODEXTRIN-BINDING PERIPLASMIC PROTEIN"/>
    <property type="match status" value="1"/>
</dbReference>